<dbReference type="AlphaFoldDB" id="A0A239TQU4"/>
<dbReference type="InterPro" id="IPR036565">
    <property type="entry name" value="Mur-like_cat_sf"/>
</dbReference>
<dbReference type="InterPro" id="IPR036615">
    <property type="entry name" value="Mur_ligase_C_dom_sf"/>
</dbReference>
<dbReference type="FunFam" id="3.40.1190.10:FF:000011">
    <property type="entry name" value="Folylpolyglutamate synthase/dihydrofolate synthase"/>
    <property type="match status" value="1"/>
</dbReference>
<accession>A0A239TQU4</accession>
<keyword evidence="8" id="KW-0460">Magnesium</keyword>
<dbReference type="GO" id="GO:0046872">
    <property type="term" value="F:metal ion binding"/>
    <property type="evidence" value="ECO:0007669"/>
    <property type="project" value="UniProtKB-KW"/>
</dbReference>
<dbReference type="GO" id="GO:0005524">
    <property type="term" value="F:ATP binding"/>
    <property type="evidence" value="ECO:0007669"/>
    <property type="project" value="UniProtKB-KW"/>
</dbReference>
<dbReference type="PANTHER" id="PTHR11136">
    <property type="entry name" value="FOLYLPOLYGLUTAMATE SYNTHASE-RELATED"/>
    <property type="match status" value="1"/>
</dbReference>
<dbReference type="SUPFAM" id="SSF53244">
    <property type="entry name" value="MurD-like peptide ligases, peptide-binding domain"/>
    <property type="match status" value="1"/>
</dbReference>
<comment type="catalytic activity">
    <reaction evidence="10">
        <text>(6S)-5,6,7,8-tetrahydrofolyl-(gamma-L-Glu)(n) + L-glutamate + ATP = (6S)-5,6,7,8-tetrahydrofolyl-(gamma-L-Glu)(n+1) + ADP + phosphate + H(+)</text>
        <dbReference type="Rhea" id="RHEA:10580"/>
        <dbReference type="Rhea" id="RHEA-COMP:14738"/>
        <dbReference type="Rhea" id="RHEA-COMP:14740"/>
        <dbReference type="ChEBI" id="CHEBI:15378"/>
        <dbReference type="ChEBI" id="CHEBI:29985"/>
        <dbReference type="ChEBI" id="CHEBI:30616"/>
        <dbReference type="ChEBI" id="CHEBI:43474"/>
        <dbReference type="ChEBI" id="CHEBI:141005"/>
        <dbReference type="ChEBI" id="CHEBI:456216"/>
        <dbReference type="EC" id="6.3.2.17"/>
    </reaction>
</comment>
<keyword evidence="4 11" id="KW-0436">Ligase</keyword>
<dbReference type="GO" id="GO:0005737">
    <property type="term" value="C:cytoplasm"/>
    <property type="evidence" value="ECO:0007669"/>
    <property type="project" value="TreeGrafter"/>
</dbReference>
<gene>
    <name evidence="14" type="primary">fgs</name>
    <name evidence="14" type="ORF">SAMEA4364220_01264</name>
</gene>
<evidence type="ECO:0000256" key="1">
    <source>
        <dbReference type="ARBA" id="ARBA00001946"/>
    </source>
</evidence>
<keyword evidence="7 11" id="KW-0067">ATP-binding</keyword>
<dbReference type="EC" id="6.3.2.17" evidence="3"/>
<evidence type="ECO:0000256" key="3">
    <source>
        <dbReference type="ARBA" id="ARBA00013025"/>
    </source>
</evidence>
<comment type="similarity">
    <text evidence="2 11">Belongs to the folylpolyglutamate synthase family.</text>
</comment>
<dbReference type="Pfam" id="PF02875">
    <property type="entry name" value="Mur_ligase_C"/>
    <property type="match status" value="1"/>
</dbReference>
<sequence length="434" mass="47918">MNYQESLAYLDELSTFGTKLGLSRIKKLVGYLDNPQLHYKTIHVTGTNGKGSVSSMLSSILTMSNIKTGLYISPHLVSYTERIQIDGCPITEEAFADCISAVKTFVDKMVSEGEESPTQFEVITAAAFLYFAINKVEYAVIEVGLGGLLDSTNVIKPEICVITNVTFEHAALCGGTLEGVAKHKAGIIKEGVPVVTAAKGIALDIISQTAEEKSADIFIANSDFSASYVTFDGQYQYLRFISELAGINFDYKLKMLGDHQIENSSLAIMTAGILTNSDERINKQNIIDGLAVAKWPARFEPFIIDGQSYIVDGAHNPAGMKIFRENLDKYYPEGKRVILLGILKDKDIDAMLDYLLRDDDEIVITTPDSERKASPEYIAEKIKNHHVELFDNMYEALNAAKSLANKEKLLCITGSLYLTGELRYALVNELKKVE</sequence>
<dbReference type="GO" id="GO:0008841">
    <property type="term" value="F:dihydrofolate synthase activity"/>
    <property type="evidence" value="ECO:0007669"/>
    <property type="project" value="TreeGrafter"/>
</dbReference>
<evidence type="ECO:0000256" key="4">
    <source>
        <dbReference type="ARBA" id="ARBA00022598"/>
    </source>
</evidence>
<comment type="cofactor">
    <cofactor evidence="1">
        <name>Mg(2+)</name>
        <dbReference type="ChEBI" id="CHEBI:18420"/>
    </cofactor>
</comment>
<dbReference type="RefSeq" id="WP_027890348.1">
    <property type="nucleotide sequence ID" value="NZ_LT906446.1"/>
</dbReference>
<dbReference type="InterPro" id="IPR013221">
    <property type="entry name" value="Mur_ligase_cen"/>
</dbReference>
<protein>
    <recommendedName>
        <fullName evidence="3">tetrahydrofolate synthase</fullName>
        <ecNumber evidence="3">6.3.2.17</ecNumber>
    </recommendedName>
    <alternativeName>
        <fullName evidence="9">Tetrahydrofolylpolyglutamate synthase</fullName>
    </alternativeName>
</protein>
<dbReference type="SUPFAM" id="SSF53623">
    <property type="entry name" value="MurD-like peptide ligases, catalytic domain"/>
    <property type="match status" value="1"/>
</dbReference>
<evidence type="ECO:0000259" key="12">
    <source>
        <dbReference type="Pfam" id="PF02875"/>
    </source>
</evidence>
<dbReference type="GO" id="GO:0004326">
    <property type="term" value="F:tetrahydrofolylpolyglutamate synthase activity"/>
    <property type="evidence" value="ECO:0007669"/>
    <property type="project" value="UniProtKB-EC"/>
</dbReference>
<evidence type="ECO:0000256" key="8">
    <source>
        <dbReference type="ARBA" id="ARBA00022842"/>
    </source>
</evidence>
<proteinExistence type="inferred from homology"/>
<dbReference type="EMBL" id="LT906446">
    <property type="protein sequence ID" value="SNV00177.1"/>
    <property type="molecule type" value="Genomic_DNA"/>
</dbReference>
<evidence type="ECO:0000256" key="11">
    <source>
        <dbReference type="PIRNR" id="PIRNR001563"/>
    </source>
</evidence>
<organism evidence="14 15">
    <name type="scientific">Megamonas hypermegale</name>
    <dbReference type="NCBI Taxonomy" id="158847"/>
    <lineage>
        <taxon>Bacteria</taxon>
        <taxon>Bacillati</taxon>
        <taxon>Bacillota</taxon>
        <taxon>Negativicutes</taxon>
        <taxon>Selenomonadales</taxon>
        <taxon>Selenomonadaceae</taxon>
        <taxon>Megamonas</taxon>
    </lineage>
</organism>
<dbReference type="InterPro" id="IPR018109">
    <property type="entry name" value="Folylpolyglutamate_synth_CS"/>
</dbReference>
<evidence type="ECO:0000256" key="9">
    <source>
        <dbReference type="ARBA" id="ARBA00030592"/>
    </source>
</evidence>
<keyword evidence="5" id="KW-0479">Metal-binding</keyword>
<evidence type="ECO:0000256" key="7">
    <source>
        <dbReference type="ARBA" id="ARBA00022840"/>
    </source>
</evidence>
<feature type="domain" description="Mur ligase central" evidence="13">
    <location>
        <begin position="44"/>
        <end position="270"/>
    </location>
</feature>
<dbReference type="InterPro" id="IPR004101">
    <property type="entry name" value="Mur_ligase_C"/>
</dbReference>
<dbReference type="NCBIfam" id="TIGR01499">
    <property type="entry name" value="folC"/>
    <property type="match status" value="1"/>
</dbReference>
<evidence type="ECO:0000256" key="6">
    <source>
        <dbReference type="ARBA" id="ARBA00022741"/>
    </source>
</evidence>
<dbReference type="PANTHER" id="PTHR11136:SF0">
    <property type="entry name" value="DIHYDROFOLATE SYNTHETASE-RELATED"/>
    <property type="match status" value="1"/>
</dbReference>
<dbReference type="Gene3D" id="3.40.1190.10">
    <property type="entry name" value="Mur-like, catalytic domain"/>
    <property type="match status" value="1"/>
</dbReference>
<dbReference type="Gene3D" id="3.90.190.20">
    <property type="entry name" value="Mur ligase, C-terminal domain"/>
    <property type="match status" value="1"/>
</dbReference>
<evidence type="ECO:0000313" key="15">
    <source>
        <dbReference type="Proteomes" id="UP000215383"/>
    </source>
</evidence>
<dbReference type="OrthoDB" id="9809356at2"/>
<keyword evidence="15" id="KW-1185">Reference proteome</keyword>
<evidence type="ECO:0000256" key="2">
    <source>
        <dbReference type="ARBA" id="ARBA00008276"/>
    </source>
</evidence>
<name>A0A239TQU4_9FIRM</name>
<evidence type="ECO:0000256" key="10">
    <source>
        <dbReference type="ARBA" id="ARBA00047493"/>
    </source>
</evidence>
<evidence type="ECO:0000259" key="13">
    <source>
        <dbReference type="Pfam" id="PF08245"/>
    </source>
</evidence>
<dbReference type="PROSITE" id="PS01012">
    <property type="entry name" value="FOLYLPOLYGLU_SYNT_2"/>
    <property type="match status" value="1"/>
</dbReference>
<evidence type="ECO:0000313" key="14">
    <source>
        <dbReference type="EMBL" id="SNV00177.1"/>
    </source>
</evidence>
<dbReference type="Proteomes" id="UP000215383">
    <property type="component" value="Chromosome 1"/>
</dbReference>
<dbReference type="InterPro" id="IPR001645">
    <property type="entry name" value="Folylpolyglutamate_synth"/>
</dbReference>
<evidence type="ECO:0000256" key="5">
    <source>
        <dbReference type="ARBA" id="ARBA00022723"/>
    </source>
</evidence>
<dbReference type="Pfam" id="PF08245">
    <property type="entry name" value="Mur_ligase_M"/>
    <property type="match status" value="1"/>
</dbReference>
<dbReference type="PIRSF" id="PIRSF001563">
    <property type="entry name" value="Folylpolyglu_synth"/>
    <property type="match status" value="1"/>
</dbReference>
<feature type="domain" description="Mur ligase C-terminal" evidence="12">
    <location>
        <begin position="298"/>
        <end position="415"/>
    </location>
</feature>
<dbReference type="eggNOG" id="COG0285">
    <property type="taxonomic scope" value="Bacteria"/>
</dbReference>
<keyword evidence="6 11" id="KW-0547">Nucleotide-binding</keyword>
<reference evidence="14 15" key="1">
    <citation type="submission" date="2017-06" db="EMBL/GenBank/DDBJ databases">
        <authorList>
            <consortium name="Pathogen Informatics"/>
        </authorList>
    </citation>
    <scope>NUCLEOTIDE SEQUENCE [LARGE SCALE GENOMIC DNA]</scope>
    <source>
        <strain evidence="14 15">NCTC10570</strain>
    </source>
</reference>
<dbReference type="GeneID" id="78507267"/>